<dbReference type="GO" id="GO:0008146">
    <property type="term" value="F:sulfotransferase activity"/>
    <property type="evidence" value="ECO:0007669"/>
    <property type="project" value="InterPro"/>
</dbReference>
<dbReference type="SUPFAM" id="SSF52540">
    <property type="entry name" value="P-loop containing nucleoside triphosphate hydrolases"/>
    <property type="match status" value="1"/>
</dbReference>
<dbReference type="InterPro" id="IPR027417">
    <property type="entry name" value="P-loop_NTPase"/>
</dbReference>
<dbReference type="Proteomes" id="UP000199657">
    <property type="component" value="Unassembled WGS sequence"/>
</dbReference>
<dbReference type="AlphaFoldDB" id="A0A1H8VHJ7"/>
<protein>
    <submittedName>
        <fullName evidence="4">Sulfotransferase domain-containing protein</fullName>
    </submittedName>
</protein>
<keyword evidence="5" id="KW-1185">Reference proteome</keyword>
<gene>
    <name evidence="4" type="ORF">SAMN04488052_11275</name>
</gene>
<comment type="similarity">
    <text evidence="1">Belongs to the sulfotransferase 1 family.</text>
</comment>
<proteinExistence type="inferred from homology"/>
<organism evidence="4 5">
    <name type="scientific">Aquisalimonas asiatica</name>
    <dbReference type="NCBI Taxonomy" id="406100"/>
    <lineage>
        <taxon>Bacteria</taxon>
        <taxon>Pseudomonadati</taxon>
        <taxon>Pseudomonadota</taxon>
        <taxon>Gammaproteobacteria</taxon>
        <taxon>Chromatiales</taxon>
        <taxon>Ectothiorhodospiraceae</taxon>
        <taxon>Aquisalimonas</taxon>
    </lineage>
</organism>
<name>A0A1H8VHJ7_9GAMM</name>
<feature type="domain" description="Sulfotransferase" evidence="3">
    <location>
        <begin position="33"/>
        <end position="224"/>
    </location>
</feature>
<dbReference type="STRING" id="406100.SAMN04488052_11275"/>
<dbReference type="PANTHER" id="PTHR11783">
    <property type="entry name" value="SULFOTRANSFERASE SULT"/>
    <property type="match status" value="1"/>
</dbReference>
<evidence type="ECO:0000313" key="5">
    <source>
        <dbReference type="Proteomes" id="UP000199657"/>
    </source>
</evidence>
<keyword evidence="2 4" id="KW-0808">Transferase</keyword>
<evidence type="ECO:0000256" key="1">
    <source>
        <dbReference type="ARBA" id="ARBA00005771"/>
    </source>
</evidence>
<dbReference type="EMBL" id="FOEG01000012">
    <property type="protein sequence ID" value="SEP14774.1"/>
    <property type="molecule type" value="Genomic_DNA"/>
</dbReference>
<accession>A0A1H8VHJ7</accession>
<dbReference type="Pfam" id="PF00685">
    <property type="entry name" value="Sulfotransfer_1"/>
    <property type="match status" value="1"/>
</dbReference>
<dbReference type="InterPro" id="IPR000863">
    <property type="entry name" value="Sulfotransferase_dom"/>
</dbReference>
<evidence type="ECO:0000256" key="2">
    <source>
        <dbReference type="ARBA" id="ARBA00022679"/>
    </source>
</evidence>
<reference evidence="4 5" key="1">
    <citation type="submission" date="2016-10" db="EMBL/GenBank/DDBJ databases">
        <authorList>
            <person name="de Groot N.N."/>
        </authorList>
    </citation>
    <scope>NUCLEOTIDE SEQUENCE [LARGE SCALE GENOMIC DNA]</scope>
    <source>
        <strain evidence="4 5">CGMCC 1.6291</strain>
    </source>
</reference>
<sequence length="267" mass="29553">MSGRGKRSSVLRLSRFFRGGRGNHSLPSSSGLPPRVLLAAQPKSGTYLYAEILKEIGFDFTYIHLAPEKIQAYDKNMPRMTAENPRLFDCRIPLVESRRLIRTGQVGASHLTPEEVGDYFEDFKVVAVNRELRSSFVSFVNFFMATGRGSKKVRARVISEGICGFMRERGARYIDHALGIRSWSGYQNALVVRYEDLHCDPESQVSDISGFLGGASVQGSMVYEKALAAQTMTKSKGKSSVAWGEEEENIFVGLGGVEANKKMGYSG</sequence>
<evidence type="ECO:0000313" key="4">
    <source>
        <dbReference type="EMBL" id="SEP14774.1"/>
    </source>
</evidence>
<evidence type="ECO:0000259" key="3">
    <source>
        <dbReference type="Pfam" id="PF00685"/>
    </source>
</evidence>
<dbReference type="Gene3D" id="3.40.50.300">
    <property type="entry name" value="P-loop containing nucleotide triphosphate hydrolases"/>
    <property type="match status" value="1"/>
</dbReference>